<evidence type="ECO:0000259" key="2">
    <source>
        <dbReference type="PROSITE" id="PS50181"/>
    </source>
</evidence>
<dbReference type="GO" id="GO:0003677">
    <property type="term" value="F:DNA binding"/>
    <property type="evidence" value="ECO:0007669"/>
    <property type="project" value="InterPro"/>
</dbReference>
<dbReference type="Gene3D" id="1.20.1280.50">
    <property type="match status" value="1"/>
</dbReference>
<gene>
    <name evidence="3" type="ORF">E0L32_009166</name>
</gene>
<dbReference type="SMART" id="SM00992">
    <property type="entry name" value="YccV-like"/>
    <property type="match status" value="1"/>
</dbReference>
<feature type="compositionally biased region" description="Low complexity" evidence="1">
    <location>
        <begin position="567"/>
        <end position="588"/>
    </location>
</feature>
<keyword evidence="4" id="KW-1185">Reference proteome</keyword>
<dbReference type="Pfam" id="PF13369">
    <property type="entry name" value="Transglut_core2"/>
    <property type="match status" value="1"/>
</dbReference>
<accession>A0A507AHS2</accession>
<dbReference type="OrthoDB" id="28868at2759"/>
<dbReference type="SUPFAM" id="SSF81383">
    <property type="entry name" value="F-box domain"/>
    <property type="match status" value="1"/>
</dbReference>
<dbReference type="EMBL" id="SKBQ01000065">
    <property type="protein sequence ID" value="TPX09565.1"/>
    <property type="molecule type" value="Genomic_DNA"/>
</dbReference>
<dbReference type="InterPro" id="IPR032698">
    <property type="entry name" value="SirB1_N"/>
</dbReference>
<name>A0A507AHS2_9PEZI</name>
<comment type="caution">
    <text evidence="3">The sequence shown here is derived from an EMBL/GenBank/DDBJ whole genome shotgun (WGS) entry which is preliminary data.</text>
</comment>
<evidence type="ECO:0000313" key="3">
    <source>
        <dbReference type="EMBL" id="TPX09565.1"/>
    </source>
</evidence>
<dbReference type="InParanoid" id="A0A507AHS2"/>
<dbReference type="InterPro" id="IPR036047">
    <property type="entry name" value="F-box-like_dom_sf"/>
</dbReference>
<dbReference type="Pfam" id="PF12937">
    <property type="entry name" value="F-box-like"/>
    <property type="match status" value="1"/>
</dbReference>
<dbReference type="GeneID" id="41976613"/>
<organism evidence="3 4">
    <name type="scientific">Thyridium curvatum</name>
    <dbReference type="NCBI Taxonomy" id="1093900"/>
    <lineage>
        <taxon>Eukaryota</taxon>
        <taxon>Fungi</taxon>
        <taxon>Dikarya</taxon>
        <taxon>Ascomycota</taxon>
        <taxon>Pezizomycotina</taxon>
        <taxon>Sordariomycetes</taxon>
        <taxon>Sordariomycetidae</taxon>
        <taxon>Thyridiales</taxon>
        <taxon>Thyridiaceae</taxon>
        <taxon>Thyridium</taxon>
    </lineage>
</organism>
<reference evidence="3 4" key="1">
    <citation type="submission" date="2019-06" db="EMBL/GenBank/DDBJ databases">
        <title>Draft genome sequence of the filamentous fungus Phialemoniopsis curvata isolated from diesel fuel.</title>
        <authorList>
            <person name="Varaljay V.A."/>
            <person name="Lyon W.J."/>
            <person name="Crouch A.L."/>
            <person name="Drake C.E."/>
            <person name="Hollomon J.M."/>
            <person name="Nadeau L.J."/>
            <person name="Nunn H.S."/>
            <person name="Stevenson B.S."/>
            <person name="Bojanowski C.L."/>
            <person name="Crookes-Goodson W.J."/>
        </authorList>
    </citation>
    <scope>NUCLEOTIDE SEQUENCE [LARGE SCALE GENOMIC DNA]</scope>
    <source>
        <strain evidence="3 4">D216</strain>
    </source>
</reference>
<proteinExistence type="predicted"/>
<dbReference type="Pfam" id="PF08755">
    <property type="entry name" value="YccV-like"/>
    <property type="match status" value="1"/>
</dbReference>
<dbReference type="RefSeq" id="XP_030991276.1">
    <property type="nucleotide sequence ID" value="XM_031144101.1"/>
</dbReference>
<dbReference type="InterPro" id="IPR011722">
    <property type="entry name" value="Hemimethylated_DNA-bd_dom"/>
</dbReference>
<dbReference type="PANTHER" id="PTHR31350:SF27">
    <property type="entry name" value="HEMIMETHYLATED DNA-BINDING DOMAIN-CONTAINING PROTEIN"/>
    <property type="match status" value="1"/>
</dbReference>
<dbReference type="Proteomes" id="UP000319257">
    <property type="component" value="Unassembled WGS sequence"/>
</dbReference>
<protein>
    <recommendedName>
        <fullName evidence="2">F-box domain-containing protein</fullName>
    </recommendedName>
</protein>
<dbReference type="InterPro" id="IPR001810">
    <property type="entry name" value="F-box_dom"/>
</dbReference>
<dbReference type="AlphaFoldDB" id="A0A507AHS2"/>
<dbReference type="PROSITE" id="PS50181">
    <property type="entry name" value="FBOX"/>
    <property type="match status" value="1"/>
</dbReference>
<evidence type="ECO:0000256" key="1">
    <source>
        <dbReference type="SAM" id="MobiDB-lite"/>
    </source>
</evidence>
<dbReference type="Gene3D" id="2.30.30.390">
    <property type="entry name" value="Hemimethylated DNA-binding domain"/>
    <property type="match status" value="1"/>
</dbReference>
<dbReference type="PANTHER" id="PTHR31350">
    <property type="entry name" value="SI:DKEY-261L7.2"/>
    <property type="match status" value="1"/>
</dbReference>
<dbReference type="InterPro" id="IPR036623">
    <property type="entry name" value="Hemimethylated_DNA-bd_sf"/>
</dbReference>
<feature type="region of interest" description="Disordered" evidence="1">
    <location>
        <begin position="547"/>
        <end position="588"/>
    </location>
</feature>
<dbReference type="STRING" id="1093900.A0A507AHS2"/>
<dbReference type="SUPFAM" id="SSF141255">
    <property type="entry name" value="YccV-like"/>
    <property type="match status" value="1"/>
</dbReference>
<feature type="domain" description="F-box" evidence="2">
    <location>
        <begin position="1"/>
        <end position="48"/>
    </location>
</feature>
<evidence type="ECO:0000313" key="4">
    <source>
        <dbReference type="Proteomes" id="UP000319257"/>
    </source>
</evidence>
<sequence>MASLNEIPAELVRHVFLYVSPEDNLRAIQTLSRRLHKLADDTLLWRHYCRISYKYWAPEHDLARKLASPASYVDWKRLWLRRRHDNDQVAHLLDQILSTKVGRLWKFGQICRLGYDAKDYLLDQCHAGDDVEDVLARRYYAKTALGSIHRSLAVKEWSKYQSGTPTVRGLDRGLGAFDMFVLHDQEGDMDDIQGLLDGYAAQFRSEHPALGEMSIRDKALALLRWVRSNNLVGMDMPEDNYRNLRNCLIGQALTDETHQSLPIISSAIYVCIAQRLDISAACCAIPSHVHAIVFAPRGATLDGRPVPPGGGGGDDDDDKLHRMFLDPYESSEEVTVEELEAKLVELSWDAEDSADVFLRPTPSSAIIQRTAQNIKASWTVARELPSAHPAAAGLRRLRAGDPDQNLDAMLYASMWAPVFTTPTASEHWAATLTPLLRHFAALFSEDAWLVEEHLLPLYDAYIAARREAGEGEGGMLGPGSRRLGWENASATLGMVRNLDARQPQVSRRYTQDIIDSVKYRIGQVFRHRRYGYVGIINGWAPNDADGLPTPHSVNTEDVLETGPPPAAASASDAAAASAPASGSATPTPRYRKQTFYTCLRSAEDRHVVAQDNVEIITDEDEIPPELFNVAGKFFKRFDRETCTFVSNIKEFYPDD</sequence>